<evidence type="ECO:0000313" key="2">
    <source>
        <dbReference type="EMBL" id="PRQ75817.1"/>
    </source>
</evidence>
<dbReference type="Proteomes" id="UP000239560">
    <property type="component" value="Unassembled WGS sequence"/>
</dbReference>
<sequence>MLRATHICRLSRSLSPPPRRAFPLTSPFNSLVSRLPTRLVSASGVVKAVEVRQSPARLFHAVCYLTESPAGVKWGKSRTDIAGTDARRSRSTRLARLGGQELRNCCVPSAHSESGCVDFRPGCPFSPLARSRRDGDRASPRNIQLDALD</sequence>
<comment type="caution">
    <text evidence="2">The sequence shown here is derived from an EMBL/GenBank/DDBJ whole genome shotgun (WGS) entry which is preliminary data.</text>
</comment>
<reference evidence="2 3" key="1">
    <citation type="journal article" date="2018" name="Elife">
        <title>Functional genomics of lipid metabolism in the oleaginous yeast Rhodosporidium toruloides.</title>
        <authorList>
            <person name="Coradetti S.T."/>
            <person name="Pinel D."/>
            <person name="Geiselman G."/>
            <person name="Ito M."/>
            <person name="Mondo S."/>
            <person name="Reilly M.C."/>
            <person name="Cheng Y.F."/>
            <person name="Bauer S."/>
            <person name="Grigoriev I."/>
            <person name="Gladden J.M."/>
            <person name="Simmons B.A."/>
            <person name="Brem R."/>
            <person name="Arkin A.P."/>
            <person name="Skerker J.M."/>
        </authorList>
    </citation>
    <scope>NUCLEOTIDE SEQUENCE [LARGE SCALE GENOMIC DNA]</scope>
    <source>
        <strain evidence="2 3">NBRC 0880</strain>
    </source>
</reference>
<accession>A0A2T0ACU5</accession>
<protein>
    <submittedName>
        <fullName evidence="2">Uncharacterized protein</fullName>
    </submittedName>
</protein>
<dbReference type="EMBL" id="LCTV02000003">
    <property type="protein sequence ID" value="PRQ75817.1"/>
    <property type="molecule type" value="Genomic_DNA"/>
</dbReference>
<evidence type="ECO:0000256" key="1">
    <source>
        <dbReference type="SAM" id="MobiDB-lite"/>
    </source>
</evidence>
<gene>
    <name evidence="2" type="ORF">AAT19DRAFT_12839</name>
</gene>
<proteinExistence type="predicted"/>
<organism evidence="2 3">
    <name type="scientific">Rhodotorula toruloides</name>
    <name type="common">Yeast</name>
    <name type="synonym">Rhodosporidium toruloides</name>
    <dbReference type="NCBI Taxonomy" id="5286"/>
    <lineage>
        <taxon>Eukaryota</taxon>
        <taxon>Fungi</taxon>
        <taxon>Dikarya</taxon>
        <taxon>Basidiomycota</taxon>
        <taxon>Pucciniomycotina</taxon>
        <taxon>Microbotryomycetes</taxon>
        <taxon>Sporidiobolales</taxon>
        <taxon>Sporidiobolaceae</taxon>
        <taxon>Rhodotorula</taxon>
    </lineage>
</organism>
<dbReference type="AlphaFoldDB" id="A0A2T0ACU5"/>
<name>A0A2T0ACU5_RHOTO</name>
<evidence type="ECO:0000313" key="3">
    <source>
        <dbReference type="Proteomes" id="UP000239560"/>
    </source>
</evidence>
<feature type="region of interest" description="Disordered" evidence="1">
    <location>
        <begin position="130"/>
        <end position="149"/>
    </location>
</feature>